<proteinExistence type="predicted"/>
<dbReference type="AlphaFoldDB" id="X0XKN9"/>
<protein>
    <submittedName>
        <fullName evidence="1">Uncharacterized protein</fullName>
    </submittedName>
</protein>
<accession>X0XKN9</accession>
<name>X0XKN9_9ZZZZ</name>
<organism evidence="1">
    <name type="scientific">marine sediment metagenome</name>
    <dbReference type="NCBI Taxonomy" id="412755"/>
    <lineage>
        <taxon>unclassified sequences</taxon>
        <taxon>metagenomes</taxon>
        <taxon>ecological metagenomes</taxon>
    </lineage>
</organism>
<comment type="caution">
    <text evidence="1">The sequence shown here is derived from an EMBL/GenBank/DDBJ whole genome shotgun (WGS) entry which is preliminary data.</text>
</comment>
<gene>
    <name evidence="1" type="ORF">S01H1_72685</name>
</gene>
<evidence type="ECO:0000313" key="1">
    <source>
        <dbReference type="EMBL" id="GAG37218.1"/>
    </source>
</evidence>
<sequence length="53" mass="6069">MGMYADSMRYEIKCDGKVIARFLYESDRDLCLVAMREAFDDVVIEAADQGKKT</sequence>
<reference evidence="1" key="1">
    <citation type="journal article" date="2014" name="Front. Microbiol.">
        <title>High frequency of phylogenetically diverse reductive dehalogenase-homologous genes in deep subseafloor sedimentary metagenomes.</title>
        <authorList>
            <person name="Kawai M."/>
            <person name="Futagami T."/>
            <person name="Toyoda A."/>
            <person name="Takaki Y."/>
            <person name="Nishi S."/>
            <person name="Hori S."/>
            <person name="Arai W."/>
            <person name="Tsubouchi T."/>
            <person name="Morono Y."/>
            <person name="Uchiyama I."/>
            <person name="Ito T."/>
            <person name="Fujiyama A."/>
            <person name="Inagaki F."/>
            <person name="Takami H."/>
        </authorList>
    </citation>
    <scope>NUCLEOTIDE SEQUENCE</scope>
    <source>
        <strain evidence="1">Expedition CK06-06</strain>
    </source>
</reference>
<dbReference type="EMBL" id="BARS01048507">
    <property type="protein sequence ID" value="GAG37218.1"/>
    <property type="molecule type" value="Genomic_DNA"/>
</dbReference>